<dbReference type="InterPro" id="IPR012337">
    <property type="entry name" value="RNaseH-like_sf"/>
</dbReference>
<dbReference type="InterPro" id="IPR044730">
    <property type="entry name" value="RNase_H-like_dom_plant"/>
</dbReference>
<dbReference type="SUPFAM" id="SSF53098">
    <property type="entry name" value="Ribonuclease H-like"/>
    <property type="match status" value="1"/>
</dbReference>
<keyword evidence="3" id="KW-1185">Reference proteome</keyword>
<evidence type="ECO:0000313" key="3">
    <source>
        <dbReference type="Proteomes" id="UP001472677"/>
    </source>
</evidence>
<dbReference type="InterPro" id="IPR036397">
    <property type="entry name" value="RNaseH_sf"/>
</dbReference>
<feature type="domain" description="RNase H type-1" evidence="1">
    <location>
        <begin position="54"/>
        <end position="172"/>
    </location>
</feature>
<dbReference type="InterPro" id="IPR053151">
    <property type="entry name" value="RNase_H-like"/>
</dbReference>
<accession>A0ABR2AWP6</accession>
<organism evidence="2 3">
    <name type="scientific">Hibiscus sabdariffa</name>
    <name type="common">roselle</name>
    <dbReference type="NCBI Taxonomy" id="183260"/>
    <lineage>
        <taxon>Eukaryota</taxon>
        <taxon>Viridiplantae</taxon>
        <taxon>Streptophyta</taxon>
        <taxon>Embryophyta</taxon>
        <taxon>Tracheophyta</taxon>
        <taxon>Spermatophyta</taxon>
        <taxon>Magnoliopsida</taxon>
        <taxon>eudicotyledons</taxon>
        <taxon>Gunneridae</taxon>
        <taxon>Pentapetalae</taxon>
        <taxon>rosids</taxon>
        <taxon>malvids</taxon>
        <taxon>Malvales</taxon>
        <taxon>Malvaceae</taxon>
        <taxon>Malvoideae</taxon>
        <taxon>Hibiscus</taxon>
    </lineage>
</organism>
<sequence length="202" mass="22384">MDVHYVFRGDFLHCCERLAREYVAEFHKSHLSVSRTNRAYSHWTKTLVGWIKANYDGVVRSSDSWAATGGVIRDAYGGWIYGCAHSIGRCSMLMAQLCAAHDILLAAWDMGFRQVQLETDNSEVDLILQGHFVALGGCSLLDSILLLLACPWSVCIFHIPRSQNLVADRVVALCRGSSFVSMIFDLVPVELAKLVCKEATAG</sequence>
<evidence type="ECO:0000259" key="1">
    <source>
        <dbReference type="Pfam" id="PF13456"/>
    </source>
</evidence>
<dbReference type="InterPro" id="IPR002156">
    <property type="entry name" value="RNaseH_domain"/>
</dbReference>
<name>A0ABR2AWP6_9ROSI</name>
<dbReference type="EMBL" id="JBBPBM010000268">
    <property type="protein sequence ID" value="KAK8498337.1"/>
    <property type="molecule type" value="Genomic_DNA"/>
</dbReference>
<gene>
    <name evidence="2" type="ORF">V6N12_074927</name>
</gene>
<dbReference type="Proteomes" id="UP001472677">
    <property type="component" value="Unassembled WGS sequence"/>
</dbReference>
<dbReference type="Gene3D" id="3.30.420.10">
    <property type="entry name" value="Ribonuclease H-like superfamily/Ribonuclease H"/>
    <property type="match status" value="1"/>
</dbReference>
<proteinExistence type="predicted"/>
<dbReference type="Pfam" id="PF13456">
    <property type="entry name" value="RVT_3"/>
    <property type="match status" value="1"/>
</dbReference>
<comment type="caution">
    <text evidence="2">The sequence shown here is derived from an EMBL/GenBank/DDBJ whole genome shotgun (WGS) entry which is preliminary data.</text>
</comment>
<evidence type="ECO:0000313" key="2">
    <source>
        <dbReference type="EMBL" id="KAK8498337.1"/>
    </source>
</evidence>
<reference evidence="2 3" key="1">
    <citation type="journal article" date="2024" name="G3 (Bethesda)">
        <title>Genome assembly of Hibiscus sabdariffa L. provides insights into metabolisms of medicinal natural products.</title>
        <authorList>
            <person name="Kim T."/>
        </authorList>
    </citation>
    <scope>NUCLEOTIDE SEQUENCE [LARGE SCALE GENOMIC DNA]</scope>
    <source>
        <strain evidence="2">TK-2024</strain>
        <tissue evidence="2">Old leaves</tissue>
    </source>
</reference>
<dbReference type="PANTHER" id="PTHR47723:SF19">
    <property type="entry name" value="POLYNUCLEOTIDYL TRANSFERASE, RIBONUCLEASE H-LIKE SUPERFAMILY PROTEIN"/>
    <property type="match status" value="1"/>
</dbReference>
<dbReference type="PANTHER" id="PTHR47723">
    <property type="entry name" value="OS05G0353850 PROTEIN"/>
    <property type="match status" value="1"/>
</dbReference>
<protein>
    <recommendedName>
        <fullName evidence="1">RNase H type-1 domain-containing protein</fullName>
    </recommendedName>
</protein>
<dbReference type="CDD" id="cd06222">
    <property type="entry name" value="RNase_H_like"/>
    <property type="match status" value="1"/>
</dbReference>